<evidence type="ECO:0000256" key="1">
    <source>
        <dbReference type="SAM" id="SignalP"/>
    </source>
</evidence>
<reference evidence="2" key="1">
    <citation type="submission" date="2020-03" db="EMBL/GenBank/DDBJ databases">
        <title>A transcriptome and proteome of the tick Rhipicephalus microplus shaped by the genetic composition of its hosts and developmental stage.</title>
        <authorList>
            <person name="Garcia G.R."/>
            <person name="Ribeiro J.M.C."/>
            <person name="Maruyama S.R."/>
            <person name="Gardinasse L.G."/>
            <person name="Nelson K."/>
            <person name="Ferreira B.R."/>
            <person name="Andrade T.G."/>
            <person name="Santos I.K.F.M."/>
        </authorList>
    </citation>
    <scope>NUCLEOTIDE SEQUENCE</scope>
    <source>
        <strain evidence="2">NSGR</strain>
        <tissue evidence="2">Salivary glands</tissue>
    </source>
</reference>
<dbReference type="EMBL" id="GIKN01002800">
    <property type="protein sequence ID" value="NIE45073.1"/>
    <property type="molecule type" value="Transcribed_RNA"/>
</dbReference>
<evidence type="ECO:0000313" key="2">
    <source>
        <dbReference type="EMBL" id="NIE45073.1"/>
    </source>
</evidence>
<sequence>MWLSLRFSLFRFLSLYYTFNSSLSFLIPPNPHPLRRAVERSCLFPLVKRCGFSFFCNYANLYRLLCRVIGSLLLRLQTREYTT</sequence>
<protein>
    <submittedName>
        <fullName evidence="2">Putative secreted protein</fullName>
    </submittedName>
</protein>
<feature type="chain" id="PRO_5026175183" evidence="1">
    <location>
        <begin position="25"/>
        <end position="83"/>
    </location>
</feature>
<proteinExistence type="predicted"/>
<organism evidence="2">
    <name type="scientific">Rhipicephalus microplus</name>
    <name type="common">Cattle tick</name>
    <name type="synonym">Boophilus microplus</name>
    <dbReference type="NCBI Taxonomy" id="6941"/>
    <lineage>
        <taxon>Eukaryota</taxon>
        <taxon>Metazoa</taxon>
        <taxon>Ecdysozoa</taxon>
        <taxon>Arthropoda</taxon>
        <taxon>Chelicerata</taxon>
        <taxon>Arachnida</taxon>
        <taxon>Acari</taxon>
        <taxon>Parasitiformes</taxon>
        <taxon>Ixodida</taxon>
        <taxon>Ixodoidea</taxon>
        <taxon>Ixodidae</taxon>
        <taxon>Rhipicephalinae</taxon>
        <taxon>Rhipicephalus</taxon>
        <taxon>Boophilus</taxon>
    </lineage>
</organism>
<dbReference type="AlphaFoldDB" id="A0A6G5A4C3"/>
<accession>A0A6G5A4C3</accession>
<keyword evidence="1" id="KW-0732">Signal</keyword>
<name>A0A6G5A4C3_RHIMP</name>
<feature type="signal peptide" evidence="1">
    <location>
        <begin position="1"/>
        <end position="24"/>
    </location>
</feature>